<evidence type="ECO:0000313" key="1">
    <source>
        <dbReference type="EMBL" id="KAB2683270.1"/>
    </source>
</evidence>
<reference evidence="1 2" key="1">
    <citation type="submission" date="2019-09" db="EMBL/GenBank/DDBJ databases">
        <title>Taxonomic organization of the family Brucellaceae based on a phylogenomic approach.</title>
        <authorList>
            <person name="Leclercq S."/>
            <person name="Cloeckaert A."/>
            <person name="Zygmunt M.S."/>
        </authorList>
    </citation>
    <scope>NUCLEOTIDE SEQUENCE [LARGE SCALE GENOMIC DNA]</scope>
    <source>
        <strain evidence="1 2">WS1830</strain>
    </source>
</reference>
<dbReference type="EMBL" id="WBVX01000016">
    <property type="protein sequence ID" value="KAB2683270.1"/>
    <property type="molecule type" value="Genomic_DNA"/>
</dbReference>
<evidence type="ECO:0000313" key="2">
    <source>
        <dbReference type="Proteomes" id="UP000481643"/>
    </source>
</evidence>
<sequence length="157" mass="17397">MSVMTIYERAPIGALVRYHDLTPRPPEDDIQAFAAWKKRNGAGWLVRCTPPRSSIIWSTHGAITLLQGEFPMDLDAAIAARAAFPLDSDLSFAVVRRPAAGECRVIQEYGAHSILLYLAKNRPDAERWVKESGHINIRLEEVTAEEVCADVIEGRAA</sequence>
<proteinExistence type="predicted"/>
<protein>
    <submittedName>
        <fullName evidence="1">Uncharacterized protein</fullName>
    </submittedName>
</protein>
<dbReference type="RefSeq" id="WP_151652249.1">
    <property type="nucleotide sequence ID" value="NZ_WBVX01000016.1"/>
</dbReference>
<organism evidence="1 2">
    <name type="scientific">Brucella tritici</name>
    <dbReference type="NCBI Taxonomy" id="94626"/>
    <lineage>
        <taxon>Bacteria</taxon>
        <taxon>Pseudomonadati</taxon>
        <taxon>Pseudomonadota</taxon>
        <taxon>Alphaproteobacteria</taxon>
        <taxon>Hyphomicrobiales</taxon>
        <taxon>Brucellaceae</taxon>
        <taxon>Brucella/Ochrobactrum group</taxon>
        <taxon>Brucella</taxon>
    </lineage>
</organism>
<accession>A0A6L3YJX9</accession>
<dbReference type="Proteomes" id="UP000481643">
    <property type="component" value="Unassembled WGS sequence"/>
</dbReference>
<name>A0A6L3YJX9_9HYPH</name>
<gene>
    <name evidence="1" type="ORF">F9L08_15550</name>
</gene>
<dbReference type="AlphaFoldDB" id="A0A6L3YJX9"/>
<comment type="caution">
    <text evidence="1">The sequence shown here is derived from an EMBL/GenBank/DDBJ whole genome shotgun (WGS) entry which is preliminary data.</text>
</comment>